<dbReference type="Proteomes" id="UP000325440">
    <property type="component" value="Unassembled WGS sequence"/>
</dbReference>
<dbReference type="EMBL" id="CABPRJ010001932">
    <property type="protein sequence ID" value="VVC41945.1"/>
    <property type="molecule type" value="Genomic_DNA"/>
</dbReference>
<accession>A0A5E4NDT3</accession>
<reference evidence="1 2" key="1">
    <citation type="submission" date="2019-08" db="EMBL/GenBank/DDBJ databases">
        <authorList>
            <person name="Alioto T."/>
            <person name="Alioto T."/>
            <person name="Gomez Garrido J."/>
        </authorList>
    </citation>
    <scope>NUCLEOTIDE SEQUENCE [LARGE SCALE GENOMIC DNA]</scope>
</reference>
<name>A0A5E4NDT3_9HEMI</name>
<proteinExistence type="predicted"/>
<evidence type="ECO:0000313" key="2">
    <source>
        <dbReference type="Proteomes" id="UP000325440"/>
    </source>
</evidence>
<evidence type="ECO:0000313" key="1">
    <source>
        <dbReference type="EMBL" id="VVC41945.1"/>
    </source>
</evidence>
<sequence>MVAAQRPNPESIQPLPKTIRRTFSILLHWRDASLRFQRNPTPLALLGYFQQLPRNPIESLYDNYAMDGIPKSGFAGYGSSKMITEYECLPCLVFLGSPEFPDYRLLRIKYSREPSEFSIKKYAFASRAQNEYSHLQSLIISLYVYLRKCLFTYLRN</sequence>
<protein>
    <submittedName>
        <fullName evidence="1">Uncharacterized protein</fullName>
    </submittedName>
</protein>
<organism evidence="1 2">
    <name type="scientific">Cinara cedri</name>
    <dbReference type="NCBI Taxonomy" id="506608"/>
    <lineage>
        <taxon>Eukaryota</taxon>
        <taxon>Metazoa</taxon>
        <taxon>Ecdysozoa</taxon>
        <taxon>Arthropoda</taxon>
        <taxon>Hexapoda</taxon>
        <taxon>Insecta</taxon>
        <taxon>Pterygota</taxon>
        <taxon>Neoptera</taxon>
        <taxon>Paraneoptera</taxon>
        <taxon>Hemiptera</taxon>
        <taxon>Sternorrhyncha</taxon>
        <taxon>Aphidomorpha</taxon>
        <taxon>Aphidoidea</taxon>
        <taxon>Aphididae</taxon>
        <taxon>Lachninae</taxon>
        <taxon>Cinara</taxon>
    </lineage>
</organism>
<dbReference type="AlphaFoldDB" id="A0A5E4NDT3"/>
<keyword evidence="2" id="KW-1185">Reference proteome</keyword>
<gene>
    <name evidence="1" type="ORF">CINCED_3A007174</name>
</gene>